<evidence type="ECO:0000313" key="1">
    <source>
        <dbReference type="EMBL" id="SDE72129.1"/>
    </source>
</evidence>
<dbReference type="RefSeq" id="WP_092087268.1">
    <property type="nucleotide sequence ID" value="NZ_FMZW01000033.1"/>
</dbReference>
<protein>
    <submittedName>
        <fullName evidence="1">Uncharacterized protein</fullName>
    </submittedName>
</protein>
<reference evidence="1 2" key="1">
    <citation type="submission" date="2016-10" db="EMBL/GenBank/DDBJ databases">
        <authorList>
            <person name="de Groot N.N."/>
        </authorList>
    </citation>
    <scope>NUCLEOTIDE SEQUENCE [LARGE SCALE GENOMIC DNA]</scope>
    <source>
        <strain evidence="1 2">R5</strain>
    </source>
</reference>
<organism evidence="1 2">
    <name type="scientific">Bradyrhizobium brasilense</name>
    <dbReference type="NCBI Taxonomy" id="1419277"/>
    <lineage>
        <taxon>Bacteria</taxon>
        <taxon>Pseudomonadati</taxon>
        <taxon>Pseudomonadota</taxon>
        <taxon>Alphaproteobacteria</taxon>
        <taxon>Hyphomicrobiales</taxon>
        <taxon>Nitrobacteraceae</taxon>
        <taxon>Bradyrhizobium</taxon>
    </lineage>
</organism>
<gene>
    <name evidence="1" type="ORF">SAMN05216337_103321</name>
</gene>
<dbReference type="Proteomes" id="UP000199245">
    <property type="component" value="Unassembled WGS sequence"/>
</dbReference>
<proteinExistence type="predicted"/>
<accession>A0A1G7F8E3</accession>
<dbReference type="EMBL" id="FMZW01000033">
    <property type="protein sequence ID" value="SDE72129.1"/>
    <property type="molecule type" value="Genomic_DNA"/>
</dbReference>
<sequence length="198" mass="22451">MTPREHFLRLQWAQLKHDEAYHKDVVIMPLAERIKHMALHNAKYTAYFFDAIDDVDQAKLTKTLTDAFIIVLATANTLNQDIGAEVGASADASQSFESLGASFAESIGRNDADDYWLVRNFARHAGRLAKVCESWDHLENILFRDEMKRCNLELLKVILAEASDRQLDLADSYKSRMRQVEGRSIFDKLFQEGAGGEA</sequence>
<name>A0A1G7F8E3_9BRAD</name>
<dbReference type="AlphaFoldDB" id="A0A1G7F8E3"/>
<evidence type="ECO:0000313" key="2">
    <source>
        <dbReference type="Proteomes" id="UP000199245"/>
    </source>
</evidence>